<evidence type="ECO:0000256" key="2">
    <source>
        <dbReference type="ARBA" id="ARBA00023002"/>
    </source>
</evidence>
<proteinExistence type="inferred from homology"/>
<dbReference type="NCBIfam" id="TIGR00014">
    <property type="entry name" value="arsC"/>
    <property type="match status" value="1"/>
</dbReference>
<evidence type="ECO:0000313" key="5">
    <source>
        <dbReference type="EMBL" id="CAH0992584.1"/>
    </source>
</evidence>
<dbReference type="InterPro" id="IPR006660">
    <property type="entry name" value="Arsenate_reductase-like"/>
</dbReference>
<dbReference type="EC" id="1.20.4.1" evidence="4"/>
<keyword evidence="2 4" id="KW-0560">Oxidoreductase</keyword>
<evidence type="ECO:0000313" key="6">
    <source>
        <dbReference type="Proteomes" id="UP000838100"/>
    </source>
</evidence>
<reference evidence="5" key="1">
    <citation type="submission" date="2021-12" db="EMBL/GenBank/DDBJ databases">
        <authorList>
            <person name="Rodrigo-Torres L."/>
            <person name="Arahal R. D."/>
            <person name="Lucena T."/>
        </authorList>
    </citation>
    <scope>NUCLEOTIDE SEQUENCE</scope>
    <source>
        <strain evidence="5">CECT 8267</strain>
    </source>
</reference>
<dbReference type="PROSITE" id="PS51353">
    <property type="entry name" value="ARSC"/>
    <property type="match status" value="1"/>
</dbReference>
<dbReference type="InterPro" id="IPR036249">
    <property type="entry name" value="Thioredoxin-like_sf"/>
</dbReference>
<evidence type="ECO:0000256" key="1">
    <source>
        <dbReference type="ARBA" id="ARBA00007198"/>
    </source>
</evidence>
<accession>A0ABM9AH90</accession>
<dbReference type="RefSeq" id="WP_237445265.1">
    <property type="nucleotide sequence ID" value="NZ_CAKLPX010000003.1"/>
</dbReference>
<evidence type="ECO:0000256" key="3">
    <source>
        <dbReference type="PROSITE-ProRule" id="PRU01282"/>
    </source>
</evidence>
<name>A0ABM9AH90_9GAMM</name>
<comment type="catalytic activity">
    <reaction evidence="4">
        <text>[glutaredoxin]-dithiol + arsenate + glutathione + H(+) = glutathionyl-S-S-[glutaredoxin] + arsenite + H2O</text>
        <dbReference type="Rhea" id="RHEA:22016"/>
        <dbReference type="Rhea" id="RHEA-COMP:10729"/>
        <dbReference type="Rhea" id="RHEA-COMP:17668"/>
        <dbReference type="ChEBI" id="CHEBI:15377"/>
        <dbReference type="ChEBI" id="CHEBI:15378"/>
        <dbReference type="ChEBI" id="CHEBI:29242"/>
        <dbReference type="ChEBI" id="CHEBI:29950"/>
        <dbReference type="ChEBI" id="CHEBI:48597"/>
        <dbReference type="ChEBI" id="CHEBI:57925"/>
        <dbReference type="ChEBI" id="CHEBI:146199"/>
        <dbReference type="EC" id="1.20.4.1"/>
    </reaction>
</comment>
<dbReference type="CDD" id="cd03034">
    <property type="entry name" value="ArsC_ArsC"/>
    <property type="match status" value="1"/>
</dbReference>
<dbReference type="Pfam" id="PF03960">
    <property type="entry name" value="ArsC"/>
    <property type="match status" value="1"/>
</dbReference>
<gene>
    <name evidence="5" type="primary">yfgD</name>
    <name evidence="5" type="ORF">SIN8267_02717</name>
</gene>
<dbReference type="Gene3D" id="3.40.30.10">
    <property type="entry name" value="Glutaredoxin"/>
    <property type="match status" value="1"/>
</dbReference>
<dbReference type="Proteomes" id="UP000838100">
    <property type="component" value="Unassembled WGS sequence"/>
</dbReference>
<dbReference type="EMBL" id="CAKLPX010000003">
    <property type="protein sequence ID" value="CAH0992584.1"/>
    <property type="molecule type" value="Genomic_DNA"/>
</dbReference>
<sequence length="117" mass="13086">MPATTIYHNPRCSKSRQTLAILQDNGVEPEVVLYLEQPPSESELTTIIRQLGITPRQLLRKGEEAFKENNLKDDSLTDQQLIAAMVQFPKLIERPIVIVGEQAVLGRPPENVLTLIG</sequence>
<dbReference type="PANTHER" id="PTHR30041:SF4">
    <property type="entry name" value="ARSENATE REDUCTASE"/>
    <property type="match status" value="1"/>
</dbReference>
<dbReference type="PANTHER" id="PTHR30041">
    <property type="entry name" value="ARSENATE REDUCTASE"/>
    <property type="match status" value="1"/>
</dbReference>
<dbReference type="SUPFAM" id="SSF52833">
    <property type="entry name" value="Thioredoxin-like"/>
    <property type="match status" value="1"/>
</dbReference>
<protein>
    <recommendedName>
        <fullName evidence="4">Arsenate reductase</fullName>
        <ecNumber evidence="4">1.20.4.1</ecNumber>
    </recommendedName>
</protein>
<comment type="caution">
    <text evidence="5">The sequence shown here is derived from an EMBL/GenBank/DDBJ whole genome shotgun (WGS) entry which is preliminary data.</text>
</comment>
<dbReference type="InterPro" id="IPR006659">
    <property type="entry name" value="Arsenate_reductase"/>
</dbReference>
<evidence type="ECO:0000256" key="4">
    <source>
        <dbReference type="RuleBase" id="RU362029"/>
    </source>
</evidence>
<comment type="similarity">
    <text evidence="1 3 4">Belongs to the ArsC family.</text>
</comment>
<organism evidence="5 6">
    <name type="scientific">Sinobacterium norvegicum</name>
    <dbReference type="NCBI Taxonomy" id="1641715"/>
    <lineage>
        <taxon>Bacteria</taxon>
        <taxon>Pseudomonadati</taxon>
        <taxon>Pseudomonadota</taxon>
        <taxon>Gammaproteobacteria</taxon>
        <taxon>Cellvibrionales</taxon>
        <taxon>Spongiibacteraceae</taxon>
        <taxon>Sinobacterium</taxon>
    </lineage>
</organism>
<keyword evidence="6" id="KW-1185">Reference proteome</keyword>